<evidence type="ECO:0000313" key="3">
    <source>
        <dbReference type="Proteomes" id="UP001390339"/>
    </source>
</evidence>
<protein>
    <submittedName>
        <fullName evidence="2">Uncharacterized protein</fullName>
    </submittedName>
</protein>
<dbReference type="Proteomes" id="UP001390339">
    <property type="component" value="Unassembled WGS sequence"/>
</dbReference>
<feature type="transmembrane region" description="Helical" evidence="1">
    <location>
        <begin position="17"/>
        <end position="38"/>
    </location>
</feature>
<keyword evidence="1" id="KW-0812">Transmembrane</keyword>
<name>A0ABR2JGB7_9PEZI</name>
<accession>A0ABR2JGB7</accession>
<evidence type="ECO:0000256" key="1">
    <source>
        <dbReference type="SAM" id="Phobius"/>
    </source>
</evidence>
<keyword evidence="1" id="KW-0472">Membrane</keyword>
<evidence type="ECO:0000313" key="2">
    <source>
        <dbReference type="EMBL" id="KAK8876898.1"/>
    </source>
</evidence>
<sequence>MPLIPQHYYHRWRQRPILWIVSACLTIVLATLLLYQVVRLFVREGERYIPPAYLGGKGDEEGTTLIS</sequence>
<proteinExistence type="predicted"/>
<gene>
    <name evidence="2" type="ORF">PGQ11_001844</name>
</gene>
<dbReference type="EMBL" id="JAPCWZ010000002">
    <property type="protein sequence ID" value="KAK8876898.1"/>
    <property type="molecule type" value="Genomic_DNA"/>
</dbReference>
<organism evidence="2 3">
    <name type="scientific">Apiospora arundinis</name>
    <dbReference type="NCBI Taxonomy" id="335852"/>
    <lineage>
        <taxon>Eukaryota</taxon>
        <taxon>Fungi</taxon>
        <taxon>Dikarya</taxon>
        <taxon>Ascomycota</taxon>
        <taxon>Pezizomycotina</taxon>
        <taxon>Sordariomycetes</taxon>
        <taxon>Xylariomycetidae</taxon>
        <taxon>Amphisphaeriales</taxon>
        <taxon>Apiosporaceae</taxon>
        <taxon>Apiospora</taxon>
    </lineage>
</organism>
<reference evidence="2 3" key="1">
    <citation type="journal article" date="2024" name="IMA Fungus">
        <title>Apiospora arundinis, a panoply of carbohydrate-active enzymes and secondary metabolites.</title>
        <authorList>
            <person name="Sorensen T."/>
            <person name="Petersen C."/>
            <person name="Muurmann A.T."/>
            <person name="Christiansen J.V."/>
            <person name="Brundto M.L."/>
            <person name="Overgaard C.K."/>
            <person name="Boysen A.T."/>
            <person name="Wollenberg R.D."/>
            <person name="Larsen T.O."/>
            <person name="Sorensen J.L."/>
            <person name="Nielsen K.L."/>
            <person name="Sondergaard T.E."/>
        </authorList>
    </citation>
    <scope>NUCLEOTIDE SEQUENCE [LARGE SCALE GENOMIC DNA]</scope>
    <source>
        <strain evidence="2 3">AAU 773</strain>
    </source>
</reference>
<comment type="caution">
    <text evidence="2">The sequence shown here is derived from an EMBL/GenBank/DDBJ whole genome shotgun (WGS) entry which is preliminary data.</text>
</comment>
<keyword evidence="3" id="KW-1185">Reference proteome</keyword>
<keyword evidence="1" id="KW-1133">Transmembrane helix</keyword>